<comment type="caution">
    <text evidence="18">The sequence shown here is derived from an EMBL/GenBank/DDBJ whole genome shotgun (WGS) entry which is preliminary data.</text>
</comment>
<dbReference type="InterPro" id="IPR002156">
    <property type="entry name" value="RNaseH_domain"/>
</dbReference>
<comment type="function">
    <text evidence="1">May play a role in plant defense. Probably has no oxalate oxidase activity even if the active site is conserved.</text>
</comment>
<accession>A0AAV5MPQ3</accession>
<dbReference type="SUPFAM" id="SSF53098">
    <property type="entry name" value="Ribonuclease H-like"/>
    <property type="match status" value="1"/>
</dbReference>
<dbReference type="InterPro" id="IPR011051">
    <property type="entry name" value="RmlC_Cupin_sf"/>
</dbReference>
<feature type="binding site" evidence="11">
    <location>
        <position position="110"/>
    </location>
    <ligand>
        <name>oxalate</name>
        <dbReference type="ChEBI" id="CHEBI:30623"/>
    </ligand>
</feature>
<evidence type="ECO:0000256" key="3">
    <source>
        <dbReference type="ARBA" id="ARBA00007456"/>
    </source>
</evidence>
<dbReference type="GO" id="GO:0003676">
    <property type="term" value="F:nucleic acid binding"/>
    <property type="evidence" value="ECO:0007669"/>
    <property type="project" value="InterPro"/>
</dbReference>
<dbReference type="InterPro" id="IPR043128">
    <property type="entry name" value="Rev_trsase/Diguanyl_cyclase"/>
</dbReference>
<keyword evidence="8 13" id="KW-1015">Disulfide bond</keyword>
<dbReference type="InterPro" id="IPR043502">
    <property type="entry name" value="DNA/RNA_pol_sf"/>
</dbReference>
<keyword evidence="9" id="KW-0325">Glycoprotein</keyword>
<dbReference type="GO" id="GO:0048046">
    <property type="term" value="C:apoplast"/>
    <property type="evidence" value="ECO:0007669"/>
    <property type="project" value="UniProtKB-SubCell"/>
</dbReference>
<dbReference type="SUPFAM" id="SSF56672">
    <property type="entry name" value="DNA/RNA polymerases"/>
    <property type="match status" value="1"/>
</dbReference>
<evidence type="ECO:0000256" key="2">
    <source>
        <dbReference type="ARBA" id="ARBA00004271"/>
    </source>
</evidence>
<evidence type="ECO:0000256" key="15">
    <source>
        <dbReference type="SAM" id="SignalP"/>
    </source>
</evidence>
<dbReference type="Gene3D" id="3.30.70.270">
    <property type="match status" value="1"/>
</dbReference>
<dbReference type="PROSITE" id="PS50994">
    <property type="entry name" value="INTEGRASE"/>
    <property type="match status" value="1"/>
</dbReference>
<feature type="region of interest" description="Disordered" evidence="14">
    <location>
        <begin position="517"/>
        <end position="575"/>
    </location>
</feature>
<dbReference type="InterPro" id="IPR001929">
    <property type="entry name" value="Germin"/>
</dbReference>
<dbReference type="Gene3D" id="3.30.420.10">
    <property type="entry name" value="Ribonuclease H-like superfamily/Ribonuclease H"/>
    <property type="match status" value="2"/>
</dbReference>
<gene>
    <name evidence="18" type="ORF">SLEP1_g57793</name>
</gene>
<feature type="binding site" evidence="12">
    <location>
        <position position="115"/>
    </location>
    <ligand>
        <name>Mn(2+)</name>
        <dbReference type="ChEBI" id="CHEBI:29035"/>
    </ligand>
</feature>
<dbReference type="PROSITE" id="PS00725">
    <property type="entry name" value="GERMIN"/>
    <property type="match status" value="1"/>
</dbReference>
<feature type="binding site" evidence="12">
    <location>
        <position position="120"/>
    </location>
    <ligand>
        <name>Mn(2+)</name>
        <dbReference type="ChEBI" id="CHEBI:29035"/>
    </ligand>
</feature>
<evidence type="ECO:0000256" key="7">
    <source>
        <dbReference type="ARBA" id="ARBA00022729"/>
    </source>
</evidence>
<dbReference type="PANTHER" id="PTHR48475:SF2">
    <property type="entry name" value="RIBONUCLEASE H"/>
    <property type="match status" value="1"/>
</dbReference>
<evidence type="ECO:0000256" key="12">
    <source>
        <dbReference type="PIRSR" id="PIRSR601929-2"/>
    </source>
</evidence>
<name>A0AAV5MPQ3_9ROSI</name>
<dbReference type="InterPro" id="IPR012337">
    <property type="entry name" value="RNaseH-like_sf"/>
</dbReference>
<dbReference type="InterPro" id="IPR000477">
    <property type="entry name" value="RT_dom"/>
</dbReference>
<feature type="binding site" evidence="12">
    <location>
        <position position="113"/>
    </location>
    <ligand>
        <name>Mn(2+)</name>
        <dbReference type="ChEBI" id="CHEBI:29035"/>
    </ligand>
</feature>
<evidence type="ECO:0000256" key="4">
    <source>
        <dbReference type="ARBA" id="ARBA00022523"/>
    </source>
</evidence>
<keyword evidence="5" id="KW-0964">Secreted</keyword>
<dbReference type="Pfam" id="PF03732">
    <property type="entry name" value="Retrotrans_gag"/>
    <property type="match status" value="1"/>
</dbReference>
<protein>
    <submittedName>
        <fullName evidence="18">Uncharacterized protein</fullName>
    </submittedName>
</protein>
<comment type="subcellular location">
    <subcellularLocation>
        <location evidence="2">Secreted</location>
        <location evidence="2">Extracellular space</location>
        <location evidence="2">Apoplast</location>
    </subcellularLocation>
</comment>
<dbReference type="InterPro" id="IPR036397">
    <property type="entry name" value="RNaseH_sf"/>
</dbReference>
<evidence type="ECO:0000313" key="19">
    <source>
        <dbReference type="Proteomes" id="UP001054252"/>
    </source>
</evidence>
<sequence>MKGFQNFLRVITLMALASTLASAYDPSPLQDFCVAINNITDGVFVNGKFCKNPMAVTENDFFFSGLNQAGNTMDPPGSAVTLVFADQLPGLNTLGVSIVRIDFAPNGGLNPPHTHPRGSEILVVLEGTILVGFVTSDQDGNRLFAKVLNPGEAFVFPAGLIHFQLNVGNTPAVALAALSSQNPGIITIANAVFGSNPPINPYILTKAFMLDKNVVALIIADLSIGVSTPRTHLGALQVNLECKYGLKKDFWFGATTLAPSVGIRTESSLVALSSWLTLDQSELETHLSPFDEGQSHITLAQQPLLDDVTRRLDSLEKLVVELRGAPPPRHAADFIPHPLNTNITLEPYPAGFRIPQLETYDGMKDPNDHLHAFYSYMQAKNASDALMCKIFPSTLRGNARTWYYSLPPRSISSYTEMASAFATKFSSRRLIRKTTFELMRVKQKDRESLKNFMSRFNDAILKVSYFDQAVGITTVISGLSHERFRDSLLKHPATIFNEVNDRSLKFITVEEYALLQKPAPSKNQNPDWRDENPSRKRMRIAQNRDPMSTSAPRFERPNFTPPQQSEGGLEAGGMSSKQRKLYVKEVKHQNRAQKRKIDDADWKEQPMTFTPADFEGVLTPHNYPVVISIMINNCQAQRVLVDTGSAPDIMYYDCFESLGLDPALLQRYDGPIYGFNNQPVLVEGVIKEEVEKLLQAGFVRWVDYCEWVANPVLVKKANVKWRMCIDYTNLNQACPKDYYPMPNIDKLVEATSGNERLSLLDAYSGYHQVPMAFEDEEKTSFYAGDEIYCYVMMPFGLKNAGAIYQKIVTIVFRAQIGRNLEVYVDDIVVKSLKAEDHLVNLDETFNNLRKNRMQLNPAKCIFDVESGKFLECTPGHSTLNPEPNNWTLYVDEAINSKGSGAGALLIGPDGYQSEHALKFNFDATNNMAEYEALLLGLQLSLKLKINAIQVYSDSQLVVNQINSICEVVNPVMANSLSKLASDSSLSSRSVFVEVLDEPSFMKPRMMEISTDPDTPSWTDSIISFLRDGIVPEDRQEAMKLRKKASRYTLVDGVLYKRSFSLPLLRCLNPYEAEYALWEKCPKCQFFAHLTHQPIEELTNLVAPWPFAQWGLDLLGPFVKGVGGVTHLIVGVDYFTKWVEAQPLSSLTSKKAEHFVFSSIICRYGIPNQIVANNDTQFNCLSFRDFCSNYGIKLQFTSIYHSESNGMAESVKKCILEGIKPRLEQHRAKWADELNNVLWAYRTTSRTATGETPYHLAFGIEAVIPIEIGVPSFRVTYFNEGRNGQLLRENLDLLAEVREEARLRTLVYKQKLANFYNKRVRPKTFKVGDLVLRKAGLTGFETRFGKLAPNWEGPYTVAEVPHPSAYVL</sequence>
<dbReference type="CDD" id="cd02241">
    <property type="entry name" value="cupin_OxOx"/>
    <property type="match status" value="1"/>
</dbReference>
<keyword evidence="19" id="KW-1185">Reference proteome</keyword>
<evidence type="ECO:0000256" key="9">
    <source>
        <dbReference type="ARBA" id="ARBA00023180"/>
    </source>
</evidence>
<keyword evidence="10 11" id="KW-0464">Manganese</keyword>
<dbReference type="PRINTS" id="PR00325">
    <property type="entry name" value="GERMIN"/>
</dbReference>
<dbReference type="Pfam" id="PF00190">
    <property type="entry name" value="Cupin_1"/>
    <property type="match status" value="1"/>
</dbReference>
<reference evidence="18 19" key="1">
    <citation type="journal article" date="2021" name="Commun. Biol.">
        <title>The genome of Shorea leprosula (Dipterocarpaceae) highlights the ecological relevance of drought in aseasonal tropical rainforests.</title>
        <authorList>
            <person name="Ng K.K.S."/>
            <person name="Kobayashi M.J."/>
            <person name="Fawcett J.A."/>
            <person name="Hatakeyama M."/>
            <person name="Paape T."/>
            <person name="Ng C.H."/>
            <person name="Ang C.C."/>
            <person name="Tnah L.H."/>
            <person name="Lee C.T."/>
            <person name="Nishiyama T."/>
            <person name="Sese J."/>
            <person name="O'Brien M.J."/>
            <person name="Copetti D."/>
            <person name="Mohd Noor M.I."/>
            <person name="Ong R.C."/>
            <person name="Putra M."/>
            <person name="Sireger I.Z."/>
            <person name="Indrioko S."/>
            <person name="Kosugi Y."/>
            <person name="Izuno A."/>
            <person name="Isagi Y."/>
            <person name="Lee S.L."/>
            <person name="Shimizu K.K."/>
        </authorList>
    </citation>
    <scope>NUCLEOTIDE SEQUENCE [LARGE SCALE GENOMIC DNA]</scope>
    <source>
        <strain evidence="18">214</strain>
    </source>
</reference>
<dbReference type="InterPro" id="IPR001584">
    <property type="entry name" value="Integrase_cat-core"/>
</dbReference>
<feature type="binding site" evidence="11">
    <location>
        <position position="120"/>
    </location>
    <ligand>
        <name>oxalate</name>
        <dbReference type="ChEBI" id="CHEBI:30623"/>
    </ligand>
</feature>
<dbReference type="GO" id="GO:0030145">
    <property type="term" value="F:manganese ion binding"/>
    <property type="evidence" value="ECO:0007669"/>
    <property type="project" value="InterPro"/>
</dbReference>
<dbReference type="EMBL" id="BPVZ01000437">
    <property type="protein sequence ID" value="GKV51119.1"/>
    <property type="molecule type" value="Genomic_DNA"/>
</dbReference>
<evidence type="ECO:0000256" key="1">
    <source>
        <dbReference type="ARBA" id="ARBA00003629"/>
    </source>
</evidence>
<evidence type="ECO:0000313" key="18">
    <source>
        <dbReference type="EMBL" id="GKV51119.1"/>
    </source>
</evidence>
<dbReference type="InterPro" id="IPR005162">
    <property type="entry name" value="Retrotrans_gag_dom"/>
</dbReference>
<evidence type="ECO:0000256" key="5">
    <source>
        <dbReference type="ARBA" id="ARBA00022525"/>
    </source>
</evidence>
<dbReference type="CDD" id="cd00303">
    <property type="entry name" value="retropepsin_like"/>
    <property type="match status" value="1"/>
</dbReference>
<dbReference type="PROSITE" id="PS50879">
    <property type="entry name" value="RNASE_H_1"/>
    <property type="match status" value="1"/>
</dbReference>
<dbReference type="PANTHER" id="PTHR48475">
    <property type="entry name" value="RIBONUCLEASE H"/>
    <property type="match status" value="1"/>
</dbReference>
<keyword evidence="7 15" id="KW-0732">Signal</keyword>
<keyword evidence="4" id="KW-0052">Apoplast</keyword>
<dbReference type="SMART" id="SM00835">
    <property type="entry name" value="Cupin_1"/>
    <property type="match status" value="1"/>
</dbReference>
<dbReference type="Pfam" id="PF13456">
    <property type="entry name" value="RVT_3"/>
    <property type="match status" value="1"/>
</dbReference>
<dbReference type="Proteomes" id="UP001054252">
    <property type="component" value="Unassembled WGS sequence"/>
</dbReference>
<organism evidence="18 19">
    <name type="scientific">Rubroshorea leprosula</name>
    <dbReference type="NCBI Taxonomy" id="152421"/>
    <lineage>
        <taxon>Eukaryota</taxon>
        <taxon>Viridiplantae</taxon>
        <taxon>Streptophyta</taxon>
        <taxon>Embryophyta</taxon>
        <taxon>Tracheophyta</taxon>
        <taxon>Spermatophyta</taxon>
        <taxon>Magnoliopsida</taxon>
        <taxon>eudicotyledons</taxon>
        <taxon>Gunneridae</taxon>
        <taxon>Pentapetalae</taxon>
        <taxon>rosids</taxon>
        <taxon>malvids</taxon>
        <taxon>Malvales</taxon>
        <taxon>Dipterocarpaceae</taxon>
        <taxon>Rubroshorea</taxon>
    </lineage>
</organism>
<feature type="binding site" evidence="11">
    <location>
        <position position="115"/>
    </location>
    <ligand>
        <name>oxalate</name>
        <dbReference type="ChEBI" id="CHEBI:30623"/>
    </ligand>
</feature>
<feature type="disulfide bond" evidence="13">
    <location>
        <begin position="33"/>
        <end position="50"/>
    </location>
</feature>
<dbReference type="SUPFAM" id="SSF51182">
    <property type="entry name" value="RmlC-like cupins"/>
    <property type="match status" value="1"/>
</dbReference>
<feature type="chain" id="PRO_5043383277" evidence="15">
    <location>
        <begin position="24"/>
        <end position="1367"/>
    </location>
</feature>
<feature type="signal peptide" evidence="15">
    <location>
        <begin position="1"/>
        <end position="23"/>
    </location>
</feature>
<evidence type="ECO:0000256" key="11">
    <source>
        <dbReference type="PIRSR" id="PIRSR601929-1"/>
    </source>
</evidence>
<dbReference type="InterPro" id="IPR014710">
    <property type="entry name" value="RmlC-like_jellyroll"/>
</dbReference>
<evidence type="ECO:0000256" key="14">
    <source>
        <dbReference type="SAM" id="MobiDB-lite"/>
    </source>
</evidence>
<dbReference type="InterPro" id="IPR006045">
    <property type="entry name" value="Cupin_1"/>
</dbReference>
<dbReference type="Gene3D" id="2.60.120.10">
    <property type="entry name" value="Jelly Rolls"/>
    <property type="match status" value="1"/>
</dbReference>
<dbReference type="InterPro" id="IPR019780">
    <property type="entry name" value="Germin_Mn-BS"/>
</dbReference>
<comment type="similarity">
    <text evidence="3">Belongs to the germin family.</text>
</comment>
<keyword evidence="6 11" id="KW-0479">Metal-binding</keyword>
<evidence type="ECO:0000259" key="16">
    <source>
        <dbReference type="PROSITE" id="PS50879"/>
    </source>
</evidence>
<dbReference type="Pfam" id="PF00078">
    <property type="entry name" value="RVT_1"/>
    <property type="match status" value="1"/>
</dbReference>
<dbReference type="GO" id="GO:0015074">
    <property type="term" value="P:DNA integration"/>
    <property type="evidence" value="ECO:0007669"/>
    <property type="project" value="InterPro"/>
</dbReference>
<dbReference type="FunFam" id="2.60.120.10:FF:000005">
    <property type="entry name" value="Germin-like protein subfamily 1 member 8"/>
    <property type="match status" value="1"/>
</dbReference>
<dbReference type="CDD" id="cd01647">
    <property type="entry name" value="RT_LTR"/>
    <property type="match status" value="1"/>
</dbReference>
<feature type="domain" description="Integrase catalytic" evidence="17">
    <location>
        <begin position="1101"/>
        <end position="1260"/>
    </location>
</feature>
<feature type="binding site" evidence="12">
    <location>
        <position position="162"/>
    </location>
    <ligand>
        <name>Mn(2+)</name>
        <dbReference type="ChEBI" id="CHEBI:29035"/>
    </ligand>
</feature>
<evidence type="ECO:0000259" key="17">
    <source>
        <dbReference type="PROSITE" id="PS50994"/>
    </source>
</evidence>
<evidence type="ECO:0000256" key="10">
    <source>
        <dbReference type="ARBA" id="ARBA00023211"/>
    </source>
</evidence>
<dbReference type="GO" id="GO:0004523">
    <property type="term" value="F:RNA-DNA hybrid ribonuclease activity"/>
    <property type="evidence" value="ECO:0007669"/>
    <property type="project" value="InterPro"/>
</dbReference>
<evidence type="ECO:0000256" key="8">
    <source>
        <dbReference type="ARBA" id="ARBA00023157"/>
    </source>
</evidence>
<dbReference type="Gene3D" id="3.10.10.10">
    <property type="entry name" value="HIV Type 1 Reverse Transcriptase, subunit A, domain 1"/>
    <property type="match status" value="1"/>
</dbReference>
<evidence type="ECO:0000256" key="13">
    <source>
        <dbReference type="PIRSR" id="PIRSR601929-3"/>
    </source>
</evidence>
<proteinExistence type="inferred from homology"/>
<feature type="domain" description="RNase H type-1" evidence="16">
    <location>
        <begin position="882"/>
        <end position="1046"/>
    </location>
</feature>
<evidence type="ECO:0000256" key="6">
    <source>
        <dbReference type="ARBA" id="ARBA00022723"/>
    </source>
</evidence>